<feature type="region of interest" description="Disordered" evidence="1">
    <location>
        <begin position="240"/>
        <end position="262"/>
    </location>
</feature>
<sequence length="395" mass="41966">MSGAAGSQPIPARIAWTARDRVYLASPDSLPLQVGDRITFRLRGDSVAAAEVTVVVAPEMAVARLTRGALLPHGDLQHVEILVEPPPLEPMYLLRVGLPGRARSNLIFACDPSLRPPAGYRVQGSSRRGLLLVRNSAAVAGPQRPWPDTLQVRLYDETADEEIAIERGDLDVAVFWPGELTARLRAPPRSLVTLGGGRSRGVVAAMRTDRGPARDSSAFVFPDRAAAALDGAVFRGDLERFPQAPPSADPRPEEPARFTVDPSFPGRRAIERVLDLTAPRAKGQEAAFRIFYLDAPVAEPDSIALAAARYVRAAFPPPLATRADSVAAALGAPPGASRRSSNPTPALDLLHDVLEVVPLFTLDCPVVCGVGAAPRVRAIGAGAFADLIDCGGRRP</sequence>
<accession>A0A538SD82</accession>
<protein>
    <submittedName>
        <fullName evidence="2">Uncharacterized protein</fullName>
    </submittedName>
</protein>
<organism evidence="2 3">
    <name type="scientific">Eiseniibacteriota bacterium</name>
    <dbReference type="NCBI Taxonomy" id="2212470"/>
    <lineage>
        <taxon>Bacteria</taxon>
        <taxon>Candidatus Eiseniibacteriota</taxon>
    </lineage>
</organism>
<name>A0A538SD82_UNCEI</name>
<reference evidence="2 3" key="1">
    <citation type="journal article" date="2019" name="Nat. Microbiol.">
        <title>Mediterranean grassland soil C-N compound turnover is dependent on rainfall and depth, and is mediated by genomically divergent microorganisms.</title>
        <authorList>
            <person name="Diamond S."/>
            <person name="Andeer P.F."/>
            <person name="Li Z."/>
            <person name="Crits-Christoph A."/>
            <person name="Burstein D."/>
            <person name="Anantharaman K."/>
            <person name="Lane K.R."/>
            <person name="Thomas B.C."/>
            <person name="Pan C."/>
            <person name="Northen T.R."/>
            <person name="Banfield J.F."/>
        </authorList>
    </citation>
    <scope>NUCLEOTIDE SEQUENCE [LARGE SCALE GENOMIC DNA]</scope>
    <source>
        <strain evidence="2">WS_3</strain>
    </source>
</reference>
<gene>
    <name evidence="2" type="ORF">E6K73_10140</name>
</gene>
<dbReference type="Proteomes" id="UP000320184">
    <property type="component" value="Unassembled WGS sequence"/>
</dbReference>
<comment type="caution">
    <text evidence="2">The sequence shown here is derived from an EMBL/GenBank/DDBJ whole genome shotgun (WGS) entry which is preliminary data.</text>
</comment>
<proteinExistence type="predicted"/>
<dbReference type="AlphaFoldDB" id="A0A538SD82"/>
<evidence type="ECO:0000313" key="2">
    <source>
        <dbReference type="EMBL" id="TMQ49338.1"/>
    </source>
</evidence>
<evidence type="ECO:0000256" key="1">
    <source>
        <dbReference type="SAM" id="MobiDB-lite"/>
    </source>
</evidence>
<dbReference type="EMBL" id="VBOT01000124">
    <property type="protein sequence ID" value="TMQ49338.1"/>
    <property type="molecule type" value="Genomic_DNA"/>
</dbReference>
<evidence type="ECO:0000313" key="3">
    <source>
        <dbReference type="Proteomes" id="UP000320184"/>
    </source>
</evidence>